<feature type="compositionally biased region" description="Pro residues" evidence="3">
    <location>
        <begin position="538"/>
        <end position="572"/>
    </location>
</feature>
<sequence>MHGLMQEHALTLPLILRRVERNFGHKRVVTGRVGGETTATWAEVCVRTRRLAAALDRLGVPRGARVGTFGWNSQRHVELYLAVPCAGRVLHTINHRLFHEQIRYIVDDAADDVLFVDRSLLPVVWPLAATLAGPRHIVVMDDGADVPLPDDPRILDYEKLLAEVTPIDGDFSIADENTAAALCYTSGTTGDPKGVLYSHRSMVLHALLLLMVDTFGIGERDVVMPVVPMFHVNAWGFPYAAMLCGADLVLPGPATRPEELIAQMERHRVTFTGAVPTVWRSLEPLLGEHDLSSLRMIICGGGAVDDALSRTYQEAIGIPLTNAWGMTETSPVVTVSRLSTAHDDLDEDARRAVIGTPGPSIPLTELRLAGEDGSEIAWDGVTPGELQVSGPTIAARYVGEERPGPAFTDDGWLRTGDVATIDAHGYVRIVDRTKDLVKSGGEWISSVELEGAIMADPRVAEAAVIGVPHPRWGERPVAYVVRRPDADLTADDVREHLTALVARWWIPEEVHFVPEIPKTATGKFSKRQLRLQRRPDADPAPPSPPSQSAQPSPPPQSPQPSPSPQPSQSPQE</sequence>
<reference evidence="6 7" key="1">
    <citation type="submission" date="2018-03" db="EMBL/GenBank/DDBJ databases">
        <title>Genomic Encyclopedia of Type Strains, Phase III (KMG-III): the genomes of soil and plant-associated and newly described type strains.</title>
        <authorList>
            <person name="Whitman W."/>
        </authorList>
    </citation>
    <scope>NUCLEOTIDE SEQUENCE [LARGE SCALE GENOMIC DNA]</scope>
    <source>
        <strain evidence="6 7">CGMCC 4.7104</strain>
    </source>
</reference>
<dbReference type="AlphaFoldDB" id="A0A2T0MY53"/>
<dbReference type="CDD" id="cd12119">
    <property type="entry name" value="ttLC_FACS_AlkK_like"/>
    <property type="match status" value="1"/>
</dbReference>
<dbReference type="InterPro" id="IPR042099">
    <property type="entry name" value="ANL_N_sf"/>
</dbReference>
<dbReference type="Pfam" id="PF00501">
    <property type="entry name" value="AMP-binding"/>
    <property type="match status" value="1"/>
</dbReference>
<organism evidence="6 7">
    <name type="scientific">Nonomuraea fuscirosea</name>
    <dbReference type="NCBI Taxonomy" id="1291556"/>
    <lineage>
        <taxon>Bacteria</taxon>
        <taxon>Bacillati</taxon>
        <taxon>Actinomycetota</taxon>
        <taxon>Actinomycetes</taxon>
        <taxon>Streptosporangiales</taxon>
        <taxon>Streptosporangiaceae</taxon>
        <taxon>Nonomuraea</taxon>
    </lineage>
</organism>
<name>A0A2T0MY53_9ACTN</name>
<evidence type="ECO:0000256" key="2">
    <source>
        <dbReference type="ARBA" id="ARBA00022598"/>
    </source>
</evidence>
<keyword evidence="2" id="KW-0436">Ligase</keyword>
<dbReference type="PROSITE" id="PS00455">
    <property type="entry name" value="AMP_BINDING"/>
    <property type="match status" value="1"/>
</dbReference>
<dbReference type="EMBL" id="PVNG01000009">
    <property type="protein sequence ID" value="PRX64151.1"/>
    <property type="molecule type" value="Genomic_DNA"/>
</dbReference>
<dbReference type="PANTHER" id="PTHR43767">
    <property type="entry name" value="LONG-CHAIN-FATTY-ACID--COA LIGASE"/>
    <property type="match status" value="1"/>
</dbReference>
<dbReference type="Gene3D" id="3.40.50.12780">
    <property type="entry name" value="N-terminal domain of ligase-like"/>
    <property type="match status" value="1"/>
</dbReference>
<feature type="region of interest" description="Disordered" evidence="3">
    <location>
        <begin position="521"/>
        <end position="572"/>
    </location>
</feature>
<evidence type="ECO:0000259" key="5">
    <source>
        <dbReference type="Pfam" id="PF13193"/>
    </source>
</evidence>
<evidence type="ECO:0000313" key="7">
    <source>
        <dbReference type="Proteomes" id="UP000238312"/>
    </source>
</evidence>
<comment type="caution">
    <text evidence="6">The sequence shown here is derived from an EMBL/GenBank/DDBJ whole genome shotgun (WGS) entry which is preliminary data.</text>
</comment>
<dbReference type="InterPro" id="IPR020845">
    <property type="entry name" value="AMP-binding_CS"/>
</dbReference>
<gene>
    <name evidence="6" type="ORF">B0I32_10979</name>
</gene>
<dbReference type="FunFam" id="3.30.300.30:FF:000008">
    <property type="entry name" value="2,3-dihydroxybenzoate-AMP ligase"/>
    <property type="match status" value="1"/>
</dbReference>
<evidence type="ECO:0000256" key="1">
    <source>
        <dbReference type="ARBA" id="ARBA00006432"/>
    </source>
</evidence>
<dbReference type="Gene3D" id="3.30.300.30">
    <property type="match status" value="1"/>
</dbReference>
<dbReference type="NCBIfam" id="NF004837">
    <property type="entry name" value="PRK06187.1"/>
    <property type="match status" value="1"/>
</dbReference>
<accession>A0A2T0MY53</accession>
<proteinExistence type="inferred from homology"/>
<feature type="domain" description="AMP-binding enzyme C-terminal" evidence="5">
    <location>
        <begin position="448"/>
        <end position="523"/>
    </location>
</feature>
<feature type="domain" description="AMP-dependent synthetase/ligase" evidence="4">
    <location>
        <begin position="20"/>
        <end position="397"/>
    </location>
</feature>
<dbReference type="SUPFAM" id="SSF56801">
    <property type="entry name" value="Acetyl-CoA synthetase-like"/>
    <property type="match status" value="1"/>
</dbReference>
<dbReference type="InterPro" id="IPR045851">
    <property type="entry name" value="AMP-bd_C_sf"/>
</dbReference>
<dbReference type="Proteomes" id="UP000238312">
    <property type="component" value="Unassembled WGS sequence"/>
</dbReference>
<dbReference type="OrthoDB" id="4363623at2"/>
<dbReference type="InterPro" id="IPR000873">
    <property type="entry name" value="AMP-dep_synth/lig_dom"/>
</dbReference>
<evidence type="ECO:0000313" key="6">
    <source>
        <dbReference type="EMBL" id="PRX64151.1"/>
    </source>
</evidence>
<evidence type="ECO:0000259" key="4">
    <source>
        <dbReference type="Pfam" id="PF00501"/>
    </source>
</evidence>
<dbReference type="PANTHER" id="PTHR43767:SF11">
    <property type="entry name" value="MEDIUM-CHAIN-FATTY-ACID--COA LIGASE"/>
    <property type="match status" value="1"/>
</dbReference>
<comment type="similarity">
    <text evidence="1">Belongs to the ATP-dependent AMP-binding enzyme family.</text>
</comment>
<evidence type="ECO:0000256" key="3">
    <source>
        <dbReference type="SAM" id="MobiDB-lite"/>
    </source>
</evidence>
<protein>
    <submittedName>
        <fullName evidence="6">Fatty-acyl-CoA synthase</fullName>
    </submittedName>
</protein>
<dbReference type="InterPro" id="IPR050237">
    <property type="entry name" value="ATP-dep_AMP-bd_enzyme"/>
</dbReference>
<dbReference type="GO" id="GO:0016877">
    <property type="term" value="F:ligase activity, forming carbon-sulfur bonds"/>
    <property type="evidence" value="ECO:0007669"/>
    <property type="project" value="UniProtKB-ARBA"/>
</dbReference>
<dbReference type="Pfam" id="PF13193">
    <property type="entry name" value="AMP-binding_C"/>
    <property type="match status" value="1"/>
</dbReference>
<keyword evidence="7" id="KW-1185">Reference proteome</keyword>
<dbReference type="InterPro" id="IPR025110">
    <property type="entry name" value="AMP-bd_C"/>
</dbReference>